<reference evidence="1" key="1">
    <citation type="submission" date="2023-05" db="EMBL/GenBank/DDBJ databases">
        <authorList>
            <consortium name="ELIXIR-Norway"/>
        </authorList>
    </citation>
    <scope>NUCLEOTIDE SEQUENCE</scope>
</reference>
<reference evidence="1" key="2">
    <citation type="submission" date="2025-03" db="EMBL/GenBank/DDBJ databases">
        <authorList>
            <consortium name="ELIXIR-Norway"/>
            <consortium name="Elixir Norway"/>
        </authorList>
    </citation>
    <scope>NUCLEOTIDE SEQUENCE</scope>
</reference>
<dbReference type="EMBL" id="OX596096">
    <property type="protein sequence ID" value="CAM9542790.1"/>
    <property type="molecule type" value="Genomic_DNA"/>
</dbReference>
<protein>
    <submittedName>
        <fullName evidence="1">Uncharacterized protein</fullName>
    </submittedName>
</protein>
<gene>
    <name evidence="1" type="ORF">MRATA1EN22A_LOCUS3991</name>
</gene>
<accession>A0AC59YAZ8</accession>
<dbReference type="Proteomes" id="UP001162501">
    <property type="component" value="Chromosome 12"/>
</dbReference>
<sequence length="125" mass="13787">MVTTLGMKPWLRHQPVGRQWPHRVNLTPQLKPNAQQVLKRDPLGSVTAGATHRHRGAALNQELLVALLSSCSGRKLFIAMGPDWRWPWKQTAQVGRGWADRPAAPSGSDAALGIPARQEEVHPDP</sequence>
<evidence type="ECO:0000313" key="1">
    <source>
        <dbReference type="EMBL" id="CAM9542790.1"/>
    </source>
</evidence>
<organism evidence="1 2">
    <name type="scientific">Rangifer tarandus platyrhynchus</name>
    <name type="common">Svalbard reindeer</name>
    <dbReference type="NCBI Taxonomy" id="3082113"/>
    <lineage>
        <taxon>Eukaryota</taxon>
        <taxon>Metazoa</taxon>
        <taxon>Chordata</taxon>
        <taxon>Craniata</taxon>
        <taxon>Vertebrata</taxon>
        <taxon>Euteleostomi</taxon>
        <taxon>Mammalia</taxon>
        <taxon>Eutheria</taxon>
        <taxon>Laurasiatheria</taxon>
        <taxon>Artiodactyla</taxon>
        <taxon>Ruminantia</taxon>
        <taxon>Pecora</taxon>
        <taxon>Cervidae</taxon>
        <taxon>Odocoileinae</taxon>
        <taxon>Rangifer</taxon>
    </lineage>
</organism>
<name>A0AC59YAZ8_RANTA</name>
<proteinExistence type="predicted"/>
<evidence type="ECO:0000313" key="2">
    <source>
        <dbReference type="Proteomes" id="UP001162501"/>
    </source>
</evidence>